<feature type="domain" description="Mur ligase central" evidence="8">
    <location>
        <begin position="51"/>
        <end position="200"/>
    </location>
</feature>
<dbReference type="Proteomes" id="UP001154265">
    <property type="component" value="Unassembled WGS sequence"/>
</dbReference>
<evidence type="ECO:0000256" key="5">
    <source>
        <dbReference type="ARBA" id="ARBA00022840"/>
    </source>
</evidence>
<evidence type="ECO:0000313" key="9">
    <source>
        <dbReference type="EMBL" id="MDG2991644.1"/>
    </source>
</evidence>
<name>A0ABT6F1A9_9SYNE</name>
<evidence type="ECO:0000256" key="1">
    <source>
        <dbReference type="ARBA" id="ARBA00008276"/>
    </source>
</evidence>
<dbReference type="PANTHER" id="PTHR11136:SF0">
    <property type="entry name" value="DIHYDROFOLATE SYNTHETASE-RELATED"/>
    <property type="match status" value="1"/>
</dbReference>
<evidence type="ECO:0000259" key="8">
    <source>
        <dbReference type="Pfam" id="PF08245"/>
    </source>
</evidence>
<evidence type="ECO:0000256" key="3">
    <source>
        <dbReference type="ARBA" id="ARBA00022723"/>
    </source>
</evidence>
<dbReference type="SUPFAM" id="SSF53623">
    <property type="entry name" value="MurD-like peptide ligases, catalytic domain"/>
    <property type="match status" value="1"/>
</dbReference>
<keyword evidence="3" id="KW-0479">Metal-binding</keyword>
<dbReference type="InterPro" id="IPR001645">
    <property type="entry name" value="Folylpolyglutamate_synth"/>
</dbReference>
<sequence length="441" mass="48719">MDGAFPNPGLDAVDQRLTAYSRFGVRLGLEPIQAILCQLGQPQESMPIIHVAGTNGKGSVCAYLSSIFTAAGYQTGCYTSPHLRDWTERITLNQRAIAPERLLELLLQVEGIIPKIEYSPSQFEVLTAAAWLYFAQEEVDIAIIEVGLGGRLDATNVCPVPLVSVITSIGWDHWQRLGSTIGAIAQEKAGIFKSGGYGVIGPVPPEAEVVIQNQLNLLQNKSIWPEPAQPIPAPEPTDSRTWAKQTWAKWRTYTYPLVLAGDMQLINSSLAIASVDRLRHQGWEISDLAIQQGMAQTHWPGRLQWINYQGQRILIDGAHNEPAAVFLRQYLDQILAKRPETAVTWIIGLLQNKDHQGILGALLRPGDRLYLVPIPNHICADPVALQVLGDRLCPNLETCQTWPDWQRALHQSSLQTEQNYLTVIAGSLYLVGQVLTTLAEP</sequence>
<dbReference type="InterPro" id="IPR013221">
    <property type="entry name" value="Mur_ligase_cen"/>
</dbReference>
<dbReference type="PIRSF" id="PIRSF001563">
    <property type="entry name" value="Folylpolyglu_synth"/>
    <property type="match status" value="1"/>
</dbReference>
<evidence type="ECO:0000256" key="4">
    <source>
        <dbReference type="ARBA" id="ARBA00022741"/>
    </source>
</evidence>
<dbReference type="SUPFAM" id="SSF53244">
    <property type="entry name" value="MurD-like peptide ligases, peptide-binding domain"/>
    <property type="match status" value="1"/>
</dbReference>
<proteinExistence type="inferred from homology"/>
<protein>
    <submittedName>
        <fullName evidence="9">Bifunctional folylpolyglutamate synthase/dihydrofolate synthase</fullName>
    </submittedName>
</protein>
<dbReference type="NCBIfam" id="TIGR01499">
    <property type="entry name" value="folC"/>
    <property type="match status" value="1"/>
</dbReference>
<dbReference type="EMBL" id="JAKKUT010000002">
    <property type="protein sequence ID" value="MDG2991644.1"/>
    <property type="molecule type" value="Genomic_DNA"/>
</dbReference>
<dbReference type="Pfam" id="PF08245">
    <property type="entry name" value="Mur_ligase_M"/>
    <property type="match status" value="1"/>
</dbReference>
<evidence type="ECO:0000256" key="6">
    <source>
        <dbReference type="ARBA" id="ARBA00022842"/>
    </source>
</evidence>
<reference evidence="9" key="1">
    <citation type="journal article" date="2022" name="Genome Biol. Evol.">
        <title>A New Gene Family Diagnostic for Intracellular Biomineralization of Amorphous Ca Carbonates by Cyanobacteria.</title>
        <authorList>
            <person name="Benzerara K."/>
            <person name="Duprat E."/>
            <person name="Bitard-Feildel T."/>
            <person name="Caumes G."/>
            <person name="Cassier-Chauvat C."/>
            <person name="Chauvat F."/>
            <person name="Dezi M."/>
            <person name="Diop S.I."/>
            <person name="Gaschignard G."/>
            <person name="Gorgen S."/>
            <person name="Gugger M."/>
            <person name="Lopez-Garcia P."/>
            <person name="Millet M."/>
            <person name="Skouri-Panet F."/>
            <person name="Moreira D."/>
            <person name="Callebaut I."/>
        </authorList>
    </citation>
    <scope>NUCLEOTIDE SEQUENCE</scope>
    <source>
        <strain evidence="9">G9</strain>
    </source>
</reference>
<keyword evidence="6" id="KW-0460">Magnesium</keyword>
<dbReference type="InterPro" id="IPR036565">
    <property type="entry name" value="Mur-like_cat_sf"/>
</dbReference>
<keyword evidence="4 7" id="KW-0547">Nucleotide-binding</keyword>
<accession>A0ABT6F1A9</accession>
<evidence type="ECO:0000256" key="7">
    <source>
        <dbReference type="PIRNR" id="PIRNR001563"/>
    </source>
</evidence>
<comment type="caution">
    <text evidence="9">The sequence shown here is derived from an EMBL/GenBank/DDBJ whole genome shotgun (WGS) entry which is preliminary data.</text>
</comment>
<dbReference type="Gene3D" id="3.90.190.20">
    <property type="entry name" value="Mur ligase, C-terminal domain"/>
    <property type="match status" value="1"/>
</dbReference>
<reference evidence="9" key="2">
    <citation type="submission" date="2022-01" db="EMBL/GenBank/DDBJ databases">
        <authorList>
            <person name="Zivanovic Y."/>
            <person name="Moreira D."/>
            <person name="Lopez-Garcia P."/>
        </authorList>
    </citation>
    <scope>NUCLEOTIDE SEQUENCE</scope>
    <source>
        <strain evidence="9">G9</strain>
    </source>
</reference>
<keyword evidence="2 7" id="KW-0436">Ligase</keyword>
<dbReference type="InterPro" id="IPR036615">
    <property type="entry name" value="Mur_ligase_C_dom_sf"/>
</dbReference>
<evidence type="ECO:0000313" key="10">
    <source>
        <dbReference type="Proteomes" id="UP001154265"/>
    </source>
</evidence>
<organism evidence="9 10">
    <name type="scientific">Candidatus Synechococcus calcipolaris G9</name>
    <dbReference type="NCBI Taxonomy" id="1497997"/>
    <lineage>
        <taxon>Bacteria</taxon>
        <taxon>Bacillati</taxon>
        <taxon>Cyanobacteriota</taxon>
        <taxon>Cyanophyceae</taxon>
        <taxon>Synechococcales</taxon>
        <taxon>Synechococcaceae</taxon>
        <taxon>Synechococcus</taxon>
    </lineage>
</organism>
<comment type="similarity">
    <text evidence="1 7">Belongs to the folylpolyglutamate synthase family.</text>
</comment>
<dbReference type="Gene3D" id="3.40.1190.10">
    <property type="entry name" value="Mur-like, catalytic domain"/>
    <property type="match status" value="1"/>
</dbReference>
<keyword evidence="10" id="KW-1185">Reference proteome</keyword>
<gene>
    <name evidence="9" type="ORF">L3556_11975</name>
</gene>
<keyword evidence="5 7" id="KW-0067">ATP-binding</keyword>
<dbReference type="RefSeq" id="WP_277867506.1">
    <property type="nucleotide sequence ID" value="NZ_JAKKUT010000002.1"/>
</dbReference>
<dbReference type="PANTHER" id="PTHR11136">
    <property type="entry name" value="FOLYLPOLYGLUTAMATE SYNTHASE-RELATED"/>
    <property type="match status" value="1"/>
</dbReference>
<evidence type="ECO:0000256" key="2">
    <source>
        <dbReference type="ARBA" id="ARBA00022598"/>
    </source>
</evidence>